<proteinExistence type="predicted"/>
<dbReference type="InterPro" id="IPR051319">
    <property type="entry name" value="Oligoribo/pAp-PDE_c-di-AMP_PDE"/>
</dbReference>
<sequence length="328" mass="34899">MSGGKELISLDLTNSLMLISEAEFGSIVSRYKNVLYLCHRNADPDAIGSAFALAGAFGGTVGAIDDLSRIGEALSDIIGAHILIDPSEEGWDLIVVVDTSVQLQLGRIQLARYGLIDHHQDEGLTHKAEFYIQRPAKSTAEIVWKILKDNGRQPSREMALGLMAGIISDTGRFKRASAESFLAASELLEAGGFDYEEALQALSVAPDISQRIAVLKAASRAKIERRGEWLIAASRINSFEGSSAAALIDLGADVAFVAGRHGDRVRISARSSRKAANAGLNLNQILGDIGRAHGGDGGGHSSAASFDARGDPEALLQECRNRVAELLP</sequence>
<dbReference type="InterPro" id="IPR003156">
    <property type="entry name" value="DHHA1_dom"/>
</dbReference>
<dbReference type="InterPro" id="IPR001667">
    <property type="entry name" value="DDH_dom"/>
</dbReference>
<feature type="domain" description="DHHA1" evidence="2">
    <location>
        <begin position="250"/>
        <end position="313"/>
    </location>
</feature>
<name>A0A0W8F836_9ZZZZ</name>
<dbReference type="Pfam" id="PF02272">
    <property type="entry name" value="DHHA1"/>
    <property type="match status" value="1"/>
</dbReference>
<reference evidence="3" key="1">
    <citation type="journal article" date="2015" name="Proc. Natl. Acad. Sci. U.S.A.">
        <title>Networks of energetic and metabolic interactions define dynamics in microbial communities.</title>
        <authorList>
            <person name="Embree M."/>
            <person name="Liu J.K."/>
            <person name="Al-Bassam M.M."/>
            <person name="Zengler K."/>
        </authorList>
    </citation>
    <scope>NUCLEOTIDE SEQUENCE</scope>
</reference>
<evidence type="ECO:0000313" key="3">
    <source>
        <dbReference type="EMBL" id="KUG16738.1"/>
    </source>
</evidence>
<comment type="caution">
    <text evidence="3">The sequence shown here is derived from an EMBL/GenBank/DDBJ whole genome shotgun (WGS) entry which is preliminary data.</text>
</comment>
<dbReference type="AlphaFoldDB" id="A0A0W8F836"/>
<organism evidence="3">
    <name type="scientific">hydrocarbon metagenome</name>
    <dbReference type="NCBI Taxonomy" id="938273"/>
    <lineage>
        <taxon>unclassified sequences</taxon>
        <taxon>metagenomes</taxon>
        <taxon>ecological metagenomes</taxon>
    </lineage>
</organism>
<evidence type="ECO:0000259" key="2">
    <source>
        <dbReference type="Pfam" id="PF02272"/>
    </source>
</evidence>
<dbReference type="InterPro" id="IPR038763">
    <property type="entry name" value="DHH_sf"/>
</dbReference>
<feature type="domain" description="DDH" evidence="1">
    <location>
        <begin position="34"/>
        <end position="166"/>
    </location>
</feature>
<protein>
    <submittedName>
        <fullName evidence="3">Uncharacterized protein</fullName>
    </submittedName>
</protein>
<dbReference type="Gene3D" id="3.90.1640.10">
    <property type="entry name" value="inorganic pyrophosphatase (n-terminal core)"/>
    <property type="match status" value="1"/>
</dbReference>
<dbReference type="GO" id="GO:0003676">
    <property type="term" value="F:nucleic acid binding"/>
    <property type="evidence" value="ECO:0007669"/>
    <property type="project" value="InterPro"/>
</dbReference>
<evidence type="ECO:0000259" key="1">
    <source>
        <dbReference type="Pfam" id="PF01368"/>
    </source>
</evidence>
<accession>A0A0W8F836</accession>
<dbReference type="SUPFAM" id="SSF64182">
    <property type="entry name" value="DHH phosphoesterases"/>
    <property type="match status" value="1"/>
</dbReference>
<dbReference type="Pfam" id="PF01368">
    <property type="entry name" value="DHH"/>
    <property type="match status" value="1"/>
</dbReference>
<dbReference type="PANTHER" id="PTHR47618:SF1">
    <property type="entry name" value="BIFUNCTIONAL OLIGORIBONUCLEASE AND PAP PHOSPHATASE NRNA"/>
    <property type="match status" value="1"/>
</dbReference>
<dbReference type="PANTHER" id="PTHR47618">
    <property type="entry name" value="BIFUNCTIONAL OLIGORIBONUCLEASE AND PAP PHOSPHATASE NRNA"/>
    <property type="match status" value="1"/>
</dbReference>
<dbReference type="EMBL" id="LNQE01001482">
    <property type="protein sequence ID" value="KUG16738.1"/>
    <property type="molecule type" value="Genomic_DNA"/>
</dbReference>
<gene>
    <name evidence="3" type="ORF">ASZ90_013596</name>
</gene>
<dbReference type="Gene3D" id="3.10.310.30">
    <property type="match status" value="1"/>
</dbReference>